<dbReference type="SMART" id="SM00066">
    <property type="entry name" value="GAL4"/>
    <property type="match status" value="1"/>
</dbReference>
<feature type="region of interest" description="Disordered" evidence="8">
    <location>
        <begin position="99"/>
        <end position="121"/>
    </location>
</feature>
<evidence type="ECO:0000256" key="7">
    <source>
        <dbReference type="ARBA" id="ARBA00023242"/>
    </source>
</evidence>
<dbReference type="PROSITE" id="PS50048">
    <property type="entry name" value="ZN2_CY6_FUNGAL_2"/>
    <property type="match status" value="1"/>
</dbReference>
<evidence type="ECO:0000256" key="2">
    <source>
        <dbReference type="ARBA" id="ARBA00022723"/>
    </source>
</evidence>
<dbReference type="Gene3D" id="4.10.240.10">
    <property type="entry name" value="Zn(2)-C6 fungal-type DNA-binding domain"/>
    <property type="match status" value="1"/>
</dbReference>
<keyword evidence="3" id="KW-0862">Zinc</keyword>
<evidence type="ECO:0000256" key="8">
    <source>
        <dbReference type="SAM" id="MobiDB-lite"/>
    </source>
</evidence>
<dbReference type="PANTHER" id="PTHR31313:SF78">
    <property type="entry name" value="TRANSCRIPTION FACTOR DOMAIN-CONTAINING PROTEIN"/>
    <property type="match status" value="1"/>
</dbReference>
<feature type="compositionally biased region" description="Low complexity" evidence="8">
    <location>
        <begin position="71"/>
        <end position="81"/>
    </location>
</feature>
<keyword evidence="2" id="KW-0479">Metal-binding</keyword>
<feature type="compositionally biased region" description="Low complexity" evidence="8">
    <location>
        <begin position="1051"/>
        <end position="1069"/>
    </location>
</feature>
<dbReference type="InterPro" id="IPR001138">
    <property type="entry name" value="Zn2Cys6_DnaBD"/>
</dbReference>
<evidence type="ECO:0000313" key="10">
    <source>
        <dbReference type="EMBL" id="KAE9408528.1"/>
    </source>
</evidence>
<evidence type="ECO:0000256" key="4">
    <source>
        <dbReference type="ARBA" id="ARBA00023015"/>
    </source>
</evidence>
<feature type="region of interest" description="Disordered" evidence="8">
    <location>
        <begin position="213"/>
        <end position="254"/>
    </location>
</feature>
<dbReference type="CDD" id="cd00067">
    <property type="entry name" value="GAL4"/>
    <property type="match status" value="1"/>
</dbReference>
<comment type="subcellular location">
    <subcellularLocation>
        <location evidence="1">Nucleus</location>
    </subcellularLocation>
</comment>
<dbReference type="PANTHER" id="PTHR31313">
    <property type="entry name" value="TY1 ENHANCER ACTIVATOR"/>
    <property type="match status" value="1"/>
</dbReference>
<dbReference type="InterPro" id="IPR036864">
    <property type="entry name" value="Zn2-C6_fun-type_DNA-bd_sf"/>
</dbReference>
<dbReference type="GO" id="GO:0003677">
    <property type="term" value="F:DNA binding"/>
    <property type="evidence" value="ECO:0007669"/>
    <property type="project" value="UniProtKB-KW"/>
</dbReference>
<accession>A0A6A4IGY7</accession>
<dbReference type="OrthoDB" id="2123952at2759"/>
<feature type="region of interest" description="Disordered" evidence="8">
    <location>
        <begin position="64"/>
        <end position="84"/>
    </location>
</feature>
<evidence type="ECO:0000256" key="6">
    <source>
        <dbReference type="ARBA" id="ARBA00023163"/>
    </source>
</evidence>
<dbReference type="GO" id="GO:0005634">
    <property type="term" value="C:nucleus"/>
    <property type="evidence" value="ECO:0007669"/>
    <property type="project" value="UniProtKB-SubCell"/>
</dbReference>
<feature type="region of interest" description="Disordered" evidence="8">
    <location>
        <begin position="268"/>
        <end position="307"/>
    </location>
</feature>
<gene>
    <name evidence="10" type="ORF">BT96DRAFT_970469</name>
</gene>
<evidence type="ECO:0000259" key="9">
    <source>
        <dbReference type="PROSITE" id="PS50048"/>
    </source>
</evidence>
<proteinExistence type="predicted"/>
<dbReference type="GO" id="GO:0000981">
    <property type="term" value="F:DNA-binding transcription factor activity, RNA polymerase II-specific"/>
    <property type="evidence" value="ECO:0007669"/>
    <property type="project" value="InterPro"/>
</dbReference>
<dbReference type="Proteomes" id="UP000799118">
    <property type="component" value="Unassembled WGS sequence"/>
</dbReference>
<dbReference type="Pfam" id="PF00172">
    <property type="entry name" value="Zn_clus"/>
    <property type="match status" value="1"/>
</dbReference>
<dbReference type="SMART" id="SM00906">
    <property type="entry name" value="Fungal_trans"/>
    <property type="match status" value="1"/>
</dbReference>
<organism evidence="10 11">
    <name type="scientific">Gymnopus androsaceus JB14</name>
    <dbReference type="NCBI Taxonomy" id="1447944"/>
    <lineage>
        <taxon>Eukaryota</taxon>
        <taxon>Fungi</taxon>
        <taxon>Dikarya</taxon>
        <taxon>Basidiomycota</taxon>
        <taxon>Agaricomycotina</taxon>
        <taxon>Agaricomycetes</taxon>
        <taxon>Agaricomycetidae</taxon>
        <taxon>Agaricales</taxon>
        <taxon>Marasmiineae</taxon>
        <taxon>Omphalotaceae</taxon>
        <taxon>Gymnopus</taxon>
    </lineage>
</organism>
<dbReference type="CDD" id="cd12148">
    <property type="entry name" value="fungal_TF_MHR"/>
    <property type="match status" value="1"/>
</dbReference>
<feature type="compositionally biased region" description="Polar residues" evidence="8">
    <location>
        <begin position="268"/>
        <end position="289"/>
    </location>
</feature>
<feature type="compositionally biased region" description="Polar residues" evidence="8">
    <location>
        <begin position="1"/>
        <end position="29"/>
    </location>
</feature>
<feature type="domain" description="Zn(2)-C6 fungal-type" evidence="9">
    <location>
        <begin position="124"/>
        <end position="156"/>
    </location>
</feature>
<dbReference type="Pfam" id="PF04082">
    <property type="entry name" value="Fungal_trans"/>
    <property type="match status" value="1"/>
</dbReference>
<evidence type="ECO:0000256" key="5">
    <source>
        <dbReference type="ARBA" id="ARBA00023125"/>
    </source>
</evidence>
<dbReference type="SUPFAM" id="SSF57701">
    <property type="entry name" value="Zn2/Cys6 DNA-binding domain"/>
    <property type="match status" value="1"/>
</dbReference>
<evidence type="ECO:0000256" key="3">
    <source>
        <dbReference type="ARBA" id="ARBA00022833"/>
    </source>
</evidence>
<feature type="region of interest" description="Disordered" evidence="8">
    <location>
        <begin position="1"/>
        <end position="33"/>
    </location>
</feature>
<reference evidence="10" key="1">
    <citation type="journal article" date="2019" name="Environ. Microbiol.">
        <title>Fungal ecological strategies reflected in gene transcription - a case study of two litter decomposers.</title>
        <authorList>
            <person name="Barbi F."/>
            <person name="Kohler A."/>
            <person name="Barry K."/>
            <person name="Baskaran P."/>
            <person name="Daum C."/>
            <person name="Fauchery L."/>
            <person name="Ihrmark K."/>
            <person name="Kuo A."/>
            <person name="LaButti K."/>
            <person name="Lipzen A."/>
            <person name="Morin E."/>
            <person name="Grigoriev I.V."/>
            <person name="Henrissat B."/>
            <person name="Lindahl B."/>
            <person name="Martin F."/>
        </authorList>
    </citation>
    <scope>NUCLEOTIDE SEQUENCE</scope>
    <source>
        <strain evidence="10">JB14</strain>
    </source>
</reference>
<dbReference type="AlphaFoldDB" id="A0A6A4IGY7"/>
<keyword evidence="7" id="KW-0539">Nucleus</keyword>
<keyword evidence="5" id="KW-0238">DNA-binding</keyword>
<evidence type="ECO:0000313" key="11">
    <source>
        <dbReference type="Proteomes" id="UP000799118"/>
    </source>
</evidence>
<sequence>MSSTLLSTNDPYLLSPSTAQSVKAESSPSPDLLPASVRQYQFYPQHRPHQSVFRFNNLPNMPSISHWGQPSSSRSNPGSISLQHAMPFSDEYDDISEVADGLNGLGQSSSASEERPIRRRSSKACDQCRKSKCKCERSSPNEPCRNCVMLATPCTFLGPSRKRGPPKGYIDAIEARLHQAEALLGIMLASGDPRAETLLRDISQDPLAREIINRVDNSPYGVKGRTGDGPGGSKTRYNDPASSDKMDLGSTHPSNEWQDRVAAMLRASTSRGNSSDFHPVSTQHANLASSGRAERSLSPGPRQRRRMNDMTMEGGFSVSAPSTTASTPVTYSFKPTFTSTISSRVLSPNLMRRTPSYFTRPSSRASEPLAEKVEMSNGSISDEYRSESDEDELAVATGQLSLNEDEQVRYHGKASGLHILGAKERVDDRNEGGIWRFPTVSSSRITMREDEEDLTADLPSAEMQEHFLKVYFEHVHSFLPILHKRAFYQAFHAETTTKDSPGSAPDIDLASITSSYKHRTRRVPALLLFAMFAIAARYSDDPSNVPRPSSSNITWTAGDVYLERAQALLERSYSRSRPTTCQALLLMGYREMGVGAMASAWTYIGMAIRMAQDLGMHRSADGWSREGLGGRIFETDELQERKRIWYACVIMDKYISAYIGRPLMIFERDFDTALPDEQDEPDVRVTQIGTLIPGTTISCFNAAAVLSGIFSMIIQAIYAIRPVSSRHGQAVFLEGVLDKWYYRLPEELQHDPQSLKPQKTLPAVLALHMQYWCVVLLLHRPFIRRGLEKTLNTSEDFDTHSVSEKSYELCASAANHITSIAMTYLEKYTLDHCPAFFCYYIFSASIMHITSISFSPNDPQARMGLRKCINVLTAMQVLWPSATRALELLEGSKVDLDGKDASESPSLSGTFTKRKKRSLEPSIPVITRDEYEYEYEYESTSSFSHSHPHTTEPMRIDSNNNYELVDQNTYSSSAPSSYHQPSPPMEVSPVAPYFPPAAFQRWPNNHFDSLPFASAHPQATSGYGTTMLLNDRHAHTHATPMGQGHQHRPSMSHSVSHSSSASASSTSTSNRHPHQYWHEFSAFPSLENYNNPLSDGTTTHAPSMFMSETYNAYHSS</sequence>
<keyword evidence="11" id="KW-1185">Reference proteome</keyword>
<evidence type="ECO:0000256" key="1">
    <source>
        <dbReference type="ARBA" id="ARBA00004123"/>
    </source>
</evidence>
<dbReference type="InterPro" id="IPR007219">
    <property type="entry name" value="XnlR_reg_dom"/>
</dbReference>
<dbReference type="GO" id="GO:0006351">
    <property type="term" value="P:DNA-templated transcription"/>
    <property type="evidence" value="ECO:0007669"/>
    <property type="project" value="InterPro"/>
</dbReference>
<dbReference type="EMBL" id="ML769390">
    <property type="protein sequence ID" value="KAE9408528.1"/>
    <property type="molecule type" value="Genomic_DNA"/>
</dbReference>
<name>A0A6A4IGY7_9AGAR</name>
<dbReference type="GO" id="GO:0008270">
    <property type="term" value="F:zinc ion binding"/>
    <property type="evidence" value="ECO:0007669"/>
    <property type="project" value="InterPro"/>
</dbReference>
<dbReference type="InterPro" id="IPR051615">
    <property type="entry name" value="Transcr_Regulatory_Elem"/>
</dbReference>
<feature type="region of interest" description="Disordered" evidence="8">
    <location>
        <begin position="1036"/>
        <end position="1072"/>
    </location>
</feature>
<keyword evidence="4" id="KW-0805">Transcription regulation</keyword>
<protein>
    <recommendedName>
        <fullName evidence="9">Zn(2)-C6 fungal-type domain-containing protein</fullName>
    </recommendedName>
</protein>
<dbReference type="PROSITE" id="PS00463">
    <property type="entry name" value="ZN2_CY6_FUNGAL_1"/>
    <property type="match status" value="1"/>
</dbReference>
<keyword evidence="6" id="KW-0804">Transcription</keyword>